<proteinExistence type="predicted"/>
<reference evidence="1 2" key="1">
    <citation type="submission" date="2015-09" db="EMBL/GenBank/DDBJ databases">
        <title>Genome announcement of multiple Pseudomonas syringae strains.</title>
        <authorList>
            <person name="Thakur S."/>
            <person name="Wang P.W."/>
            <person name="Gong Y."/>
            <person name="Weir B.S."/>
            <person name="Guttman D.S."/>
        </authorList>
    </citation>
    <scope>NUCLEOTIDE SEQUENCE [LARGE SCALE GENOMIC DNA]</scope>
    <source>
        <strain evidence="1 2">ICMP2823</strain>
    </source>
</reference>
<evidence type="ECO:0000313" key="1">
    <source>
        <dbReference type="EMBL" id="KPW61598.1"/>
    </source>
</evidence>
<sequence>MLYRKYLLLHSLDGNVMSTWSGGRLAYSFGIDEVILVARHVGLHMLRSNQLHPVPQRGEFPGKPVRATARLHCNGAGFNLSRKLQKAIAIEALA</sequence>
<protein>
    <submittedName>
        <fullName evidence="1">Antitoxin</fullName>
    </submittedName>
</protein>
<evidence type="ECO:0000313" key="2">
    <source>
        <dbReference type="Proteomes" id="UP000050564"/>
    </source>
</evidence>
<accession>A0A0N8QTH4</accession>
<dbReference type="AlphaFoldDB" id="A0A0N8QTH4"/>
<dbReference type="EMBL" id="LJPX01000701">
    <property type="protein sequence ID" value="KPW61598.1"/>
    <property type="molecule type" value="Genomic_DNA"/>
</dbReference>
<comment type="caution">
    <text evidence="1">The sequence shown here is derived from an EMBL/GenBank/DDBJ whole genome shotgun (WGS) entry which is preliminary data.</text>
</comment>
<organism evidence="1 2">
    <name type="scientific">Pseudomonas cannabina</name>
    <dbReference type="NCBI Taxonomy" id="86840"/>
    <lineage>
        <taxon>Bacteria</taxon>
        <taxon>Pseudomonadati</taxon>
        <taxon>Pseudomonadota</taxon>
        <taxon>Gammaproteobacteria</taxon>
        <taxon>Pseudomonadales</taxon>
        <taxon>Pseudomonadaceae</taxon>
        <taxon>Pseudomonas</taxon>
    </lineage>
</organism>
<dbReference type="Proteomes" id="UP000050564">
    <property type="component" value="Unassembled WGS sequence"/>
</dbReference>
<name>A0A0N8QTH4_PSECA</name>
<gene>
    <name evidence="1" type="ORF">ALO81_200373</name>
</gene>